<accession>A0A1Y2IN90</accession>
<organism evidence="1 2">
    <name type="scientific">Trametes coccinea (strain BRFM310)</name>
    <name type="common">Pycnoporus coccineus</name>
    <dbReference type="NCBI Taxonomy" id="1353009"/>
    <lineage>
        <taxon>Eukaryota</taxon>
        <taxon>Fungi</taxon>
        <taxon>Dikarya</taxon>
        <taxon>Basidiomycota</taxon>
        <taxon>Agaricomycotina</taxon>
        <taxon>Agaricomycetes</taxon>
        <taxon>Polyporales</taxon>
        <taxon>Polyporaceae</taxon>
        <taxon>Trametes</taxon>
    </lineage>
</organism>
<name>A0A1Y2IN90_TRAC3</name>
<evidence type="ECO:0000313" key="1">
    <source>
        <dbReference type="EMBL" id="OSD02585.1"/>
    </source>
</evidence>
<evidence type="ECO:0000313" key="2">
    <source>
        <dbReference type="Proteomes" id="UP000193067"/>
    </source>
</evidence>
<proteinExistence type="predicted"/>
<protein>
    <submittedName>
        <fullName evidence="1">Uncharacterized protein</fullName>
    </submittedName>
</protein>
<keyword evidence="2" id="KW-1185">Reference proteome</keyword>
<gene>
    <name evidence="1" type="ORF">PYCCODRAFT_1425160</name>
</gene>
<reference evidence="1 2" key="1">
    <citation type="journal article" date="2015" name="Biotechnol. Biofuels">
        <title>Enhanced degradation of softwood versus hardwood by the white-rot fungus Pycnoporus coccineus.</title>
        <authorList>
            <person name="Couturier M."/>
            <person name="Navarro D."/>
            <person name="Chevret D."/>
            <person name="Henrissat B."/>
            <person name="Piumi F."/>
            <person name="Ruiz-Duenas F.J."/>
            <person name="Martinez A.T."/>
            <person name="Grigoriev I.V."/>
            <person name="Riley R."/>
            <person name="Lipzen A."/>
            <person name="Berrin J.G."/>
            <person name="Master E.R."/>
            <person name="Rosso M.N."/>
        </authorList>
    </citation>
    <scope>NUCLEOTIDE SEQUENCE [LARGE SCALE GENOMIC DNA]</scope>
    <source>
        <strain evidence="1 2">BRFM310</strain>
    </source>
</reference>
<dbReference type="EMBL" id="KZ084104">
    <property type="protein sequence ID" value="OSD02585.1"/>
    <property type="molecule type" value="Genomic_DNA"/>
</dbReference>
<sequence length="226" mass="25725">MLQSHLPLFANLIRLECHACVFPDERYMFEIVWTCCNPVQLKISNSTFKERIFRDAESAKRLSRIRERRNACQKLSALLLYETHIFIPLNAFLGTALGTTITVVEAYQGLHAIETVPLWHKINQELSTLQMLIENIGHHEALRKIVVTNTGHLAALSPGETPEDMWLGRTFPPKEDPDKPLISVFPNLQELRIVFKDTTPAAPGVTLERLRERVPSAHDIVTLEIV</sequence>
<dbReference type="OrthoDB" id="2757906at2759"/>
<dbReference type="AlphaFoldDB" id="A0A1Y2IN90"/>
<dbReference type="Proteomes" id="UP000193067">
    <property type="component" value="Unassembled WGS sequence"/>
</dbReference>